<dbReference type="RefSeq" id="XP_051442599.1">
    <property type="nucleotide sequence ID" value="XM_051590741.1"/>
</dbReference>
<dbReference type="PROSITE" id="PS00194">
    <property type="entry name" value="THIOREDOXIN_1"/>
    <property type="match status" value="1"/>
</dbReference>
<feature type="transmembrane region" description="Helical" evidence="6">
    <location>
        <begin position="396"/>
        <end position="416"/>
    </location>
</feature>
<evidence type="ECO:0000256" key="3">
    <source>
        <dbReference type="ARBA" id="ARBA00022989"/>
    </source>
</evidence>
<name>A0AAD5E768_UMBRA</name>
<keyword evidence="10" id="KW-1185">Reference proteome</keyword>
<dbReference type="Proteomes" id="UP001206595">
    <property type="component" value="Unassembled WGS sequence"/>
</dbReference>
<keyword evidence="3 6" id="KW-1133">Transmembrane helix</keyword>
<evidence type="ECO:0000256" key="2">
    <source>
        <dbReference type="ARBA" id="ARBA00022692"/>
    </source>
</evidence>
<comment type="caution">
    <text evidence="9">The sequence shown here is derived from an EMBL/GenBank/DDBJ whole genome shotgun (WGS) entry which is preliminary data.</text>
</comment>
<reference evidence="9" key="2">
    <citation type="journal article" date="2022" name="Proc. Natl. Acad. Sci. U.S.A.">
        <title>Diploid-dominant life cycles characterize the early evolution of Fungi.</title>
        <authorList>
            <person name="Amses K.R."/>
            <person name="Simmons D.R."/>
            <person name="Longcore J.E."/>
            <person name="Mondo S.J."/>
            <person name="Seto K."/>
            <person name="Jeronimo G.H."/>
            <person name="Bonds A.E."/>
            <person name="Quandt C.A."/>
            <person name="Davis W.J."/>
            <person name="Chang Y."/>
            <person name="Federici B.A."/>
            <person name="Kuo A."/>
            <person name="LaButti K."/>
            <person name="Pangilinan J."/>
            <person name="Andreopoulos W."/>
            <person name="Tritt A."/>
            <person name="Riley R."/>
            <person name="Hundley H."/>
            <person name="Johnson J."/>
            <person name="Lipzen A."/>
            <person name="Barry K."/>
            <person name="Lang B.F."/>
            <person name="Cuomo C.A."/>
            <person name="Buchler N.E."/>
            <person name="Grigoriev I.V."/>
            <person name="Spatafora J.W."/>
            <person name="Stajich J.E."/>
            <person name="James T.Y."/>
        </authorList>
    </citation>
    <scope>NUCLEOTIDE SEQUENCE</scope>
    <source>
        <strain evidence="9">AG</strain>
    </source>
</reference>
<dbReference type="PROSITE" id="PS51352">
    <property type="entry name" value="THIOREDOXIN_2"/>
    <property type="match status" value="1"/>
</dbReference>
<keyword evidence="2 6" id="KW-0812">Transmembrane</keyword>
<feature type="domain" description="Thioredoxin" evidence="8">
    <location>
        <begin position="16"/>
        <end position="140"/>
    </location>
</feature>
<evidence type="ECO:0000256" key="4">
    <source>
        <dbReference type="ARBA" id="ARBA00023136"/>
    </source>
</evidence>
<dbReference type="SUPFAM" id="SSF52833">
    <property type="entry name" value="Thioredoxin-like"/>
    <property type="match status" value="3"/>
</dbReference>
<dbReference type="InterPro" id="IPR052250">
    <property type="entry name" value="PDI_TMX3"/>
</dbReference>
<dbReference type="CDD" id="cd02961">
    <property type="entry name" value="PDI_a_family"/>
    <property type="match status" value="1"/>
</dbReference>
<dbReference type="GeneID" id="75916084"/>
<evidence type="ECO:0000256" key="5">
    <source>
        <dbReference type="ARBA" id="ARBA00045246"/>
    </source>
</evidence>
<sequence length="431" mass="47525">MLIKILAGAFLFALQQQNVAAETDASVYIPNIEGKVVTLGSANFTQQVEDSPDRAWFIKFYAPWCTHCKTLAPVWVDLAKTLKGKANIAEVDCTLDEPLCRSYGVSGFPTLKYVAKDTSVEYRGTRDHDSLLAFVDKASKSPVTHVSDSELAAKLDSDEVSLVYIYDSKADHIDTIDSVGQAFINDLATYATSDPKALARFGLQKENLPKVVLWKGDKAMIYPGSDFSNVPETRATLRNWVNDRKYPLFFELGPGNSNDVLRGNKLVVLAFFMPSRELDEQKALLKNIAESYAKNVGDEGKVLFVWMDGIKHARYVYNVYGFNGNALPAVVISDPKNTQFFAKNIDGEALDLVQTDEIVKAIDDAQSGLLKAKSTVPSGQHFAKYIEKAMVVAGKYWFITIPAIIVSSGLLIIPLVKSAQASDKRTDPKSQ</sequence>
<accession>A0AAD5E768</accession>
<proteinExistence type="predicted"/>
<dbReference type="InterPro" id="IPR017937">
    <property type="entry name" value="Thioredoxin_CS"/>
</dbReference>
<dbReference type="InterPro" id="IPR013766">
    <property type="entry name" value="Thioredoxin_domain"/>
</dbReference>
<dbReference type="Pfam" id="PF13848">
    <property type="entry name" value="Thioredoxin_6"/>
    <property type="match status" value="1"/>
</dbReference>
<keyword evidence="7" id="KW-0732">Signal</keyword>
<dbReference type="AlphaFoldDB" id="A0AAD5E768"/>
<dbReference type="InterPro" id="IPR036249">
    <property type="entry name" value="Thioredoxin-like_sf"/>
</dbReference>
<evidence type="ECO:0000259" key="8">
    <source>
        <dbReference type="PROSITE" id="PS51352"/>
    </source>
</evidence>
<dbReference type="Pfam" id="PF00085">
    <property type="entry name" value="Thioredoxin"/>
    <property type="match status" value="1"/>
</dbReference>
<comment type="function">
    <text evidence="5">Probable disulfide isomerase, which participates in the folding of proteins containing disulfide bonds. May act as a dithiol oxidase. Acts as a regulator of endoplasmic reticulum-mitochondria contact sites via its ability to regulate redox signals.</text>
</comment>
<feature type="signal peptide" evidence="7">
    <location>
        <begin position="1"/>
        <end position="21"/>
    </location>
</feature>
<evidence type="ECO:0000256" key="1">
    <source>
        <dbReference type="ARBA" id="ARBA00004389"/>
    </source>
</evidence>
<reference evidence="9" key="1">
    <citation type="submission" date="2021-06" db="EMBL/GenBank/DDBJ databases">
        <authorList>
            <consortium name="DOE Joint Genome Institute"/>
            <person name="Mondo S.J."/>
            <person name="Amses K.R."/>
            <person name="Simmons D.R."/>
            <person name="Longcore J.E."/>
            <person name="Seto K."/>
            <person name="Alves G.H."/>
            <person name="Bonds A.E."/>
            <person name="Quandt C.A."/>
            <person name="Davis W.J."/>
            <person name="Chang Y."/>
            <person name="Letcher P.M."/>
            <person name="Powell M.J."/>
            <person name="Kuo A."/>
            <person name="Labutti K."/>
            <person name="Pangilinan J."/>
            <person name="Andreopoulos W."/>
            <person name="Tritt A."/>
            <person name="Riley R."/>
            <person name="Hundley H."/>
            <person name="Johnson J."/>
            <person name="Lipzen A."/>
            <person name="Barry K."/>
            <person name="Berbee M.L."/>
            <person name="Buchler N.E."/>
            <person name="Grigoriev I.V."/>
            <person name="Spatafora J.W."/>
            <person name="Stajich J.E."/>
            <person name="James T.Y."/>
        </authorList>
    </citation>
    <scope>NUCLEOTIDE SEQUENCE</scope>
    <source>
        <strain evidence="9">AG</strain>
    </source>
</reference>
<dbReference type="Gene3D" id="3.40.30.10">
    <property type="entry name" value="Glutaredoxin"/>
    <property type="match status" value="2"/>
</dbReference>
<keyword evidence="4 6" id="KW-0472">Membrane</keyword>
<evidence type="ECO:0000256" key="7">
    <source>
        <dbReference type="SAM" id="SignalP"/>
    </source>
</evidence>
<dbReference type="PANTHER" id="PTHR46426">
    <property type="entry name" value="PROTEIN DISULFIDE-ISOMERASE TMX3"/>
    <property type="match status" value="1"/>
</dbReference>
<gene>
    <name evidence="9" type="ORF">K450DRAFT_251574</name>
</gene>
<organism evidence="9 10">
    <name type="scientific">Umbelopsis ramanniana AG</name>
    <dbReference type="NCBI Taxonomy" id="1314678"/>
    <lineage>
        <taxon>Eukaryota</taxon>
        <taxon>Fungi</taxon>
        <taxon>Fungi incertae sedis</taxon>
        <taxon>Mucoromycota</taxon>
        <taxon>Mucoromycotina</taxon>
        <taxon>Umbelopsidomycetes</taxon>
        <taxon>Umbelopsidales</taxon>
        <taxon>Umbelopsidaceae</taxon>
        <taxon>Umbelopsis</taxon>
    </lineage>
</organism>
<protein>
    <recommendedName>
        <fullName evidence="8">Thioredoxin domain-containing protein</fullName>
    </recommendedName>
</protein>
<evidence type="ECO:0000313" key="9">
    <source>
        <dbReference type="EMBL" id="KAI8577595.1"/>
    </source>
</evidence>
<comment type="subcellular location">
    <subcellularLocation>
        <location evidence="1">Endoplasmic reticulum membrane</location>
        <topology evidence="1">Single-pass membrane protein</topology>
    </subcellularLocation>
</comment>
<evidence type="ECO:0000313" key="10">
    <source>
        <dbReference type="Proteomes" id="UP001206595"/>
    </source>
</evidence>
<feature type="chain" id="PRO_5042130987" description="Thioredoxin domain-containing protein" evidence="7">
    <location>
        <begin position="22"/>
        <end position="431"/>
    </location>
</feature>
<evidence type="ECO:0000256" key="6">
    <source>
        <dbReference type="SAM" id="Phobius"/>
    </source>
</evidence>
<dbReference type="EMBL" id="MU620939">
    <property type="protein sequence ID" value="KAI8577595.1"/>
    <property type="molecule type" value="Genomic_DNA"/>
</dbReference>
<dbReference type="PANTHER" id="PTHR46426:SF1">
    <property type="entry name" value="PROTEIN DISULFIDE-ISOMERASE TMX3"/>
    <property type="match status" value="1"/>
</dbReference>
<dbReference type="GO" id="GO:0005789">
    <property type="term" value="C:endoplasmic reticulum membrane"/>
    <property type="evidence" value="ECO:0007669"/>
    <property type="project" value="UniProtKB-SubCell"/>
</dbReference>